<gene>
    <name evidence="1" type="ORF">CWO92_24740</name>
</gene>
<proteinExistence type="predicted"/>
<dbReference type="EMBL" id="PIQO01000050">
    <property type="protein sequence ID" value="PKR82388.1"/>
    <property type="molecule type" value="Genomic_DNA"/>
</dbReference>
<feature type="non-terminal residue" evidence="1">
    <location>
        <position position="1"/>
    </location>
</feature>
<keyword evidence="2" id="KW-1185">Reference proteome</keyword>
<dbReference type="RefSeq" id="WP_101356831.1">
    <property type="nucleotide sequence ID" value="NZ_PIQO01000050.1"/>
</dbReference>
<evidence type="ECO:0000313" key="1">
    <source>
        <dbReference type="EMBL" id="PKR82388.1"/>
    </source>
</evidence>
<name>A0A2N3LCN7_9BACI</name>
<evidence type="ECO:0000313" key="2">
    <source>
        <dbReference type="Proteomes" id="UP000233440"/>
    </source>
</evidence>
<comment type="caution">
    <text evidence="1">The sequence shown here is derived from an EMBL/GenBank/DDBJ whole genome shotgun (WGS) entry which is preliminary data.</text>
</comment>
<dbReference type="AlphaFoldDB" id="A0A2N3LCN7"/>
<reference evidence="1 2" key="1">
    <citation type="submission" date="2017-11" db="EMBL/GenBank/DDBJ databases">
        <title>Bacillus camelliae sp. nov., isolated from pu'er tea.</title>
        <authorList>
            <person name="Niu L."/>
        </authorList>
    </citation>
    <scope>NUCLEOTIDE SEQUENCE [LARGE SCALE GENOMIC DNA]</scope>
    <source>
        <strain evidence="1 2">7578-1</strain>
    </source>
</reference>
<protein>
    <submittedName>
        <fullName evidence="1">Phage tail protein</fullName>
    </submittedName>
</protein>
<organism evidence="1 2">
    <name type="scientific">Heyndrickxia camelliae</name>
    <dbReference type="NCBI Taxonomy" id="1707093"/>
    <lineage>
        <taxon>Bacteria</taxon>
        <taxon>Bacillati</taxon>
        <taxon>Bacillota</taxon>
        <taxon>Bacilli</taxon>
        <taxon>Bacillales</taxon>
        <taxon>Bacillaceae</taxon>
        <taxon>Heyndrickxia</taxon>
    </lineage>
</organism>
<dbReference type="Proteomes" id="UP000233440">
    <property type="component" value="Unassembled WGS sequence"/>
</dbReference>
<sequence length="407" mass="45515">NGTAECYPIFTCLPKKDVTKIAITDQDGNYVYVGADVDPDTGDSPINKEPLVFHDPCSTLATWTEITKDNLTFQIENGIPSGTMKSTGNALKVGLDSNGVSDFGPATNNKKWHGPVRQQWLPNAYDDWRLLIRMYNYQYYPRAHGKVELYLLDEDGARIGKIMLKDASNSEEVAVQFQIGTSSSFKEIYAGVGKVKKGKKTTKTVKLGNGTKTVTSKGKKKTVQQWKTVKLDEDTSTSTYTNFYGYLRLQKIGNKYQVYILKLDSNSNPLWDKPIIVNWTDTSNKYSKKKLAGVAFYTAKMDISEDAAKPPKSYKNNNMGLADVKVWNIIDGGNGAATEPTIIAHNGDEIKINSEDHTVYKNGAPFMQNFYIGSEFPLMKGGILKTFAFEPNLDEADWYVEYRPTKN</sequence>
<accession>A0A2N3LCN7</accession>
<dbReference type="OrthoDB" id="3078561at2"/>